<dbReference type="SUPFAM" id="SSF49879">
    <property type="entry name" value="SMAD/FHA domain"/>
    <property type="match status" value="1"/>
</dbReference>
<keyword evidence="10" id="KW-0493">Microtubule</keyword>
<dbReference type="SUPFAM" id="SSF52540">
    <property type="entry name" value="P-loop containing nucleoside triphosphate hydrolases"/>
    <property type="match status" value="1"/>
</dbReference>
<feature type="binding site" evidence="9">
    <location>
        <begin position="99"/>
        <end position="106"/>
    </location>
    <ligand>
        <name>ATP</name>
        <dbReference type="ChEBI" id="CHEBI:30616"/>
    </ligand>
</feature>
<feature type="domain" description="Kinesin motor" evidence="11">
    <location>
        <begin position="3"/>
        <end position="353"/>
    </location>
</feature>
<evidence type="ECO:0000256" key="8">
    <source>
        <dbReference type="ARBA" id="ARBA00023212"/>
    </source>
</evidence>
<name>A0A672JEQ9_SALFA</name>
<dbReference type="OMA" id="ICEGLFM"/>
<reference evidence="12" key="2">
    <citation type="submission" date="2025-08" db="UniProtKB">
        <authorList>
            <consortium name="Ensembl"/>
        </authorList>
    </citation>
    <scope>IDENTIFICATION</scope>
</reference>
<dbReference type="GO" id="GO:0005737">
    <property type="term" value="C:cytoplasm"/>
    <property type="evidence" value="ECO:0007669"/>
    <property type="project" value="UniProtKB-ARBA"/>
</dbReference>
<dbReference type="GO" id="GO:0008017">
    <property type="term" value="F:microtubule binding"/>
    <property type="evidence" value="ECO:0007669"/>
    <property type="project" value="InterPro"/>
</dbReference>
<keyword evidence="2" id="KW-0963">Cytoplasm</keyword>
<dbReference type="InterPro" id="IPR036961">
    <property type="entry name" value="Kinesin_motor_dom_sf"/>
</dbReference>
<evidence type="ECO:0000256" key="10">
    <source>
        <dbReference type="RuleBase" id="RU000394"/>
    </source>
</evidence>
<keyword evidence="8" id="KW-0206">Cytoskeleton</keyword>
<proteinExistence type="inferred from homology"/>
<evidence type="ECO:0000256" key="5">
    <source>
        <dbReference type="ARBA" id="ARBA00022840"/>
    </source>
</evidence>
<dbReference type="Gene3D" id="3.40.850.10">
    <property type="entry name" value="Kinesin motor domain"/>
    <property type="match status" value="1"/>
</dbReference>
<evidence type="ECO:0000256" key="3">
    <source>
        <dbReference type="ARBA" id="ARBA00022553"/>
    </source>
</evidence>
<evidence type="ECO:0000256" key="4">
    <source>
        <dbReference type="ARBA" id="ARBA00022741"/>
    </source>
</evidence>
<dbReference type="Pfam" id="PF00225">
    <property type="entry name" value="Kinesin"/>
    <property type="match status" value="1"/>
</dbReference>
<comment type="similarity">
    <text evidence="9 10">Belongs to the TRAFAC class myosin-kinesin ATPase superfamily. Kinesin family.</text>
</comment>
<dbReference type="PROSITE" id="PS00411">
    <property type="entry name" value="KINESIN_MOTOR_1"/>
    <property type="match status" value="1"/>
</dbReference>
<evidence type="ECO:0000256" key="1">
    <source>
        <dbReference type="ARBA" id="ARBA00004245"/>
    </source>
</evidence>
<keyword evidence="3" id="KW-0597">Phosphoprotein</keyword>
<keyword evidence="13" id="KW-1185">Reference proteome</keyword>
<keyword evidence="5 9" id="KW-0067">ATP-binding</keyword>
<dbReference type="Pfam" id="PF23142">
    <property type="entry name" value="PH_PLEKHM2"/>
    <property type="match status" value="1"/>
</dbReference>
<evidence type="ECO:0000256" key="9">
    <source>
        <dbReference type="PROSITE-ProRule" id="PRU00283"/>
    </source>
</evidence>
<dbReference type="PRINTS" id="PR00380">
    <property type="entry name" value="KINESINHEAVY"/>
</dbReference>
<dbReference type="InterPro" id="IPR027417">
    <property type="entry name" value="P-loop_NTPase"/>
</dbReference>
<dbReference type="InterPro" id="IPR019821">
    <property type="entry name" value="Kinesin_motor_CS"/>
</dbReference>
<dbReference type="FunFam" id="3.40.850.10:FF:000021">
    <property type="entry name" value="kinesin-like protein KIF16B isoform X1"/>
    <property type="match status" value="1"/>
</dbReference>
<evidence type="ECO:0000313" key="12">
    <source>
        <dbReference type="Ensembl" id="ENSSFAP00005052681.1"/>
    </source>
</evidence>
<reference evidence="12" key="3">
    <citation type="submission" date="2025-09" db="UniProtKB">
        <authorList>
            <consortium name="Ensembl"/>
        </authorList>
    </citation>
    <scope>IDENTIFICATION</scope>
</reference>
<dbReference type="PANTHER" id="PTHR47117:SF6">
    <property type="entry name" value="KINESIN-LIKE PROTEIN KIF16B"/>
    <property type="match status" value="1"/>
</dbReference>
<evidence type="ECO:0000256" key="7">
    <source>
        <dbReference type="ARBA" id="ARBA00023175"/>
    </source>
</evidence>
<comment type="subcellular location">
    <subcellularLocation>
        <location evidence="1">Cytoplasm</location>
        <location evidence="1">Cytoskeleton</location>
    </subcellularLocation>
</comment>
<dbReference type="SMART" id="SM00129">
    <property type="entry name" value="KISc"/>
    <property type="match status" value="1"/>
</dbReference>
<reference evidence="12" key="1">
    <citation type="submission" date="2019-06" db="EMBL/GenBank/DDBJ databases">
        <authorList>
            <consortium name="Wellcome Sanger Institute Data Sharing"/>
        </authorList>
    </citation>
    <scope>NUCLEOTIDE SEQUENCE [LARGE SCALE GENOMIC DNA]</scope>
</reference>
<dbReference type="InterPro" id="IPR001752">
    <property type="entry name" value="Kinesin_motor_dom"/>
</dbReference>
<dbReference type="FunFam" id="2.60.200.20:FF:000005">
    <property type="entry name" value="Kinesin family member 16B"/>
    <property type="match status" value="1"/>
</dbReference>
<dbReference type="Ensembl" id="ENSSFAT00005054343.1">
    <property type="protein sequence ID" value="ENSSFAP00005052681.1"/>
    <property type="gene ID" value="ENSSFAG00005025214.1"/>
</dbReference>
<dbReference type="GO" id="GO:0007018">
    <property type="term" value="P:microtubule-based movement"/>
    <property type="evidence" value="ECO:0007669"/>
    <property type="project" value="InterPro"/>
</dbReference>
<dbReference type="Gene3D" id="2.60.200.20">
    <property type="match status" value="1"/>
</dbReference>
<evidence type="ECO:0000259" key="11">
    <source>
        <dbReference type="PROSITE" id="PS50067"/>
    </source>
</evidence>
<sequence length="847" mass="93290">MSSVRVAVRVRPLNKREKKLSSQRIIQMNGNTVSIHKSSLAGGNEQNEKGKSFTYDFSYDSSDRQSPTFVSQERIFQDLGCDVLKAAFEGFNACVFAYGQTGSGKTHTMMGHEEDRGLIPRVCEGLYREMAQRSKTDVSFHTEVSYLEIYNERVQDLLKKKTLTEGGLLKVREHPKHGPYVENLSKHLVHSHSDMEELIVLGNAHRTTAATGMNDSSSRSHAIFTIMFTQAWLDAELPRETLSKIHLVDLAGSEKADATRTTGIRLKEGANINKSLVTLGSVISALADLGVGEQSTKKQQLFIPYRNSVLTWLLRDSLGGNAVTTMIATISPADLNYMETLSTLRYASRAKNIVNSPTVNEGGSAKVIRELQAEVKRLQQLLEERIQVPEMLNSNRNPLQYAVALTKEWTGKWGETQTEDAVALRTEGSGLIIDCKLPHLINLNEDLLSTGMILYYLKEGRTLLGGNEPSSGQNILLRGPGLLGEHCVLESRAGTVTLLPQGGALCLVNGSVVTDSCQLTQGAIIQLGRGTRLRFNHPAEASQLREKNQKIVGLHWLNAAKRSQPEPRPALLILTEAGLYTLTADSGRLVVFHRLPLLRLKEIRIGLAGQSVRLMGTTEESILGVYTYSQSCTKELCRAILEVSRPGNSRVSQSPLLSGNLMKMSLDWQISVPDLLLDAGLRVCCQFQKSLADLVYLLHCNMDKTAVRLGGVQLLLYTSVAACVNSGAQSERLAQFLLTDTHFGLVREDAVVESATVEPSRPRFHDLTLRRCSDLRCILVHDEDERGCVRLDLILTNARGRGHPESVPKAASPSARVSDSSSLAEVWKLTFRCSAEAACLINHLSNV</sequence>
<dbReference type="InParanoid" id="A0A672JEQ9"/>
<dbReference type="Pfam" id="PF00498">
    <property type="entry name" value="FHA"/>
    <property type="match status" value="1"/>
</dbReference>
<dbReference type="AlphaFoldDB" id="A0A672JEQ9"/>
<evidence type="ECO:0000313" key="13">
    <source>
        <dbReference type="Proteomes" id="UP000472267"/>
    </source>
</evidence>
<dbReference type="PANTHER" id="PTHR47117">
    <property type="entry name" value="STAR-RELATED LIPID TRANSFER PROTEIN 9"/>
    <property type="match status" value="1"/>
</dbReference>
<evidence type="ECO:0000256" key="2">
    <source>
        <dbReference type="ARBA" id="ARBA00022490"/>
    </source>
</evidence>
<keyword evidence="6" id="KW-0175">Coiled coil</keyword>
<protein>
    <recommendedName>
        <fullName evidence="10">Kinesin-like protein</fullName>
    </recommendedName>
</protein>
<dbReference type="PROSITE" id="PS50067">
    <property type="entry name" value="KINESIN_MOTOR_2"/>
    <property type="match status" value="1"/>
</dbReference>
<dbReference type="InterPro" id="IPR057288">
    <property type="entry name" value="PH_PLEKHM2"/>
</dbReference>
<dbReference type="GO" id="GO:0005524">
    <property type="term" value="F:ATP binding"/>
    <property type="evidence" value="ECO:0007669"/>
    <property type="project" value="UniProtKB-UniRule"/>
</dbReference>
<keyword evidence="4 9" id="KW-0547">Nucleotide-binding</keyword>
<dbReference type="InterPro" id="IPR000253">
    <property type="entry name" value="FHA_dom"/>
</dbReference>
<dbReference type="Proteomes" id="UP000472267">
    <property type="component" value="Chromosome 13"/>
</dbReference>
<organism evidence="12 13">
    <name type="scientific">Salarias fasciatus</name>
    <name type="common">Jewelled blenny</name>
    <name type="synonym">Blennius fasciatus</name>
    <dbReference type="NCBI Taxonomy" id="181472"/>
    <lineage>
        <taxon>Eukaryota</taxon>
        <taxon>Metazoa</taxon>
        <taxon>Chordata</taxon>
        <taxon>Craniata</taxon>
        <taxon>Vertebrata</taxon>
        <taxon>Euteleostomi</taxon>
        <taxon>Actinopterygii</taxon>
        <taxon>Neopterygii</taxon>
        <taxon>Teleostei</taxon>
        <taxon>Neoteleostei</taxon>
        <taxon>Acanthomorphata</taxon>
        <taxon>Ovalentaria</taxon>
        <taxon>Blenniimorphae</taxon>
        <taxon>Blenniiformes</taxon>
        <taxon>Blennioidei</taxon>
        <taxon>Blenniidae</taxon>
        <taxon>Salariinae</taxon>
        <taxon>Salarias</taxon>
    </lineage>
</organism>
<keyword evidence="7 9" id="KW-0505">Motor protein</keyword>
<accession>A0A672JEQ9</accession>
<dbReference type="GO" id="GO:0005874">
    <property type="term" value="C:microtubule"/>
    <property type="evidence" value="ECO:0007669"/>
    <property type="project" value="UniProtKB-KW"/>
</dbReference>
<evidence type="ECO:0000256" key="6">
    <source>
        <dbReference type="ARBA" id="ARBA00023054"/>
    </source>
</evidence>
<dbReference type="GO" id="GO:0003777">
    <property type="term" value="F:microtubule motor activity"/>
    <property type="evidence" value="ECO:0007669"/>
    <property type="project" value="InterPro"/>
</dbReference>
<dbReference type="InterPro" id="IPR008984">
    <property type="entry name" value="SMAD_FHA_dom_sf"/>
</dbReference>